<dbReference type="EMBL" id="BGPR01005517">
    <property type="protein sequence ID" value="GBN10910.1"/>
    <property type="molecule type" value="Genomic_DNA"/>
</dbReference>
<name>A0A4Y2L9K3_ARAVE</name>
<sequence length="19" mass="2147">NCSCGAKKLRSYSVINFEQ</sequence>
<feature type="non-terminal residue" evidence="1">
    <location>
        <position position="1"/>
    </location>
</feature>
<protein>
    <submittedName>
        <fullName evidence="1">Uncharacterized protein</fullName>
    </submittedName>
</protein>
<organism evidence="1 2">
    <name type="scientific">Araneus ventricosus</name>
    <name type="common">Orbweaver spider</name>
    <name type="synonym">Epeira ventricosa</name>
    <dbReference type="NCBI Taxonomy" id="182803"/>
    <lineage>
        <taxon>Eukaryota</taxon>
        <taxon>Metazoa</taxon>
        <taxon>Ecdysozoa</taxon>
        <taxon>Arthropoda</taxon>
        <taxon>Chelicerata</taxon>
        <taxon>Arachnida</taxon>
        <taxon>Araneae</taxon>
        <taxon>Araneomorphae</taxon>
        <taxon>Entelegynae</taxon>
        <taxon>Araneoidea</taxon>
        <taxon>Araneidae</taxon>
        <taxon>Araneus</taxon>
    </lineage>
</organism>
<proteinExistence type="predicted"/>
<evidence type="ECO:0000313" key="2">
    <source>
        <dbReference type="Proteomes" id="UP000499080"/>
    </source>
</evidence>
<dbReference type="Proteomes" id="UP000499080">
    <property type="component" value="Unassembled WGS sequence"/>
</dbReference>
<comment type="caution">
    <text evidence="1">The sequence shown here is derived from an EMBL/GenBank/DDBJ whole genome shotgun (WGS) entry which is preliminary data.</text>
</comment>
<evidence type="ECO:0000313" key="1">
    <source>
        <dbReference type="EMBL" id="GBN10910.1"/>
    </source>
</evidence>
<dbReference type="AlphaFoldDB" id="A0A4Y2L9K3"/>
<accession>A0A4Y2L9K3</accession>
<reference evidence="1 2" key="1">
    <citation type="journal article" date="2019" name="Sci. Rep.">
        <title>Orb-weaving spider Araneus ventricosus genome elucidates the spidroin gene catalogue.</title>
        <authorList>
            <person name="Kono N."/>
            <person name="Nakamura H."/>
            <person name="Ohtoshi R."/>
            <person name="Moran D.A.P."/>
            <person name="Shinohara A."/>
            <person name="Yoshida Y."/>
            <person name="Fujiwara M."/>
            <person name="Mori M."/>
            <person name="Tomita M."/>
            <person name="Arakawa K."/>
        </authorList>
    </citation>
    <scope>NUCLEOTIDE SEQUENCE [LARGE SCALE GENOMIC DNA]</scope>
</reference>
<keyword evidence="2" id="KW-1185">Reference proteome</keyword>
<gene>
    <name evidence="1" type="ORF">AVEN_160381_1</name>
</gene>